<accession>A0AAN6WKZ7</accession>
<dbReference type="Pfam" id="PF26639">
    <property type="entry name" value="Het-6_barrel"/>
    <property type="match status" value="1"/>
</dbReference>
<feature type="non-terminal residue" evidence="1">
    <location>
        <position position="76"/>
    </location>
</feature>
<proteinExistence type="predicted"/>
<organism evidence="1 2">
    <name type="scientific">Podospora australis</name>
    <dbReference type="NCBI Taxonomy" id="1536484"/>
    <lineage>
        <taxon>Eukaryota</taxon>
        <taxon>Fungi</taxon>
        <taxon>Dikarya</taxon>
        <taxon>Ascomycota</taxon>
        <taxon>Pezizomycotina</taxon>
        <taxon>Sordariomycetes</taxon>
        <taxon>Sordariomycetidae</taxon>
        <taxon>Sordariales</taxon>
        <taxon>Podosporaceae</taxon>
        <taxon>Podospora</taxon>
    </lineage>
</organism>
<comment type="caution">
    <text evidence="1">The sequence shown here is derived from an EMBL/GenBank/DDBJ whole genome shotgun (WGS) entry which is preliminary data.</text>
</comment>
<name>A0AAN6WKZ7_9PEZI</name>
<reference evidence="1" key="1">
    <citation type="journal article" date="2023" name="Mol. Phylogenet. Evol.">
        <title>Genome-scale phylogeny and comparative genomics of the fungal order Sordariales.</title>
        <authorList>
            <person name="Hensen N."/>
            <person name="Bonometti L."/>
            <person name="Westerberg I."/>
            <person name="Brannstrom I.O."/>
            <person name="Guillou S."/>
            <person name="Cros-Aarteil S."/>
            <person name="Calhoun S."/>
            <person name="Haridas S."/>
            <person name="Kuo A."/>
            <person name="Mondo S."/>
            <person name="Pangilinan J."/>
            <person name="Riley R."/>
            <person name="LaButti K."/>
            <person name="Andreopoulos B."/>
            <person name="Lipzen A."/>
            <person name="Chen C."/>
            <person name="Yan M."/>
            <person name="Daum C."/>
            <person name="Ng V."/>
            <person name="Clum A."/>
            <person name="Steindorff A."/>
            <person name="Ohm R.A."/>
            <person name="Martin F."/>
            <person name="Silar P."/>
            <person name="Natvig D.O."/>
            <person name="Lalanne C."/>
            <person name="Gautier V."/>
            <person name="Ament-Velasquez S.L."/>
            <person name="Kruys A."/>
            <person name="Hutchinson M.I."/>
            <person name="Powell A.J."/>
            <person name="Barry K."/>
            <person name="Miller A.N."/>
            <person name="Grigoriev I.V."/>
            <person name="Debuchy R."/>
            <person name="Gladieux P."/>
            <person name="Hiltunen Thoren M."/>
            <person name="Johannesson H."/>
        </authorList>
    </citation>
    <scope>NUCLEOTIDE SEQUENCE</scope>
    <source>
        <strain evidence="1">PSN309</strain>
    </source>
</reference>
<evidence type="ECO:0000313" key="2">
    <source>
        <dbReference type="Proteomes" id="UP001302126"/>
    </source>
</evidence>
<keyword evidence="2" id="KW-1185">Reference proteome</keyword>
<gene>
    <name evidence="1" type="ORF">QBC35DRAFT_393619</name>
</gene>
<sequence>MALIARTIEDRTVFITWHDYIGVGPAIMQRGDEVAVLLGCMRPLVLRPQSNDAPDAIKTCYRIIGACNAHGLDCGE</sequence>
<dbReference type="EMBL" id="MU864540">
    <property type="protein sequence ID" value="KAK4183553.1"/>
    <property type="molecule type" value="Genomic_DNA"/>
</dbReference>
<dbReference type="AlphaFoldDB" id="A0AAN6WKZ7"/>
<reference evidence="1" key="2">
    <citation type="submission" date="2023-05" db="EMBL/GenBank/DDBJ databases">
        <authorList>
            <consortium name="Lawrence Berkeley National Laboratory"/>
            <person name="Steindorff A."/>
            <person name="Hensen N."/>
            <person name="Bonometti L."/>
            <person name="Westerberg I."/>
            <person name="Brannstrom I.O."/>
            <person name="Guillou S."/>
            <person name="Cros-Aarteil S."/>
            <person name="Calhoun S."/>
            <person name="Haridas S."/>
            <person name="Kuo A."/>
            <person name="Mondo S."/>
            <person name="Pangilinan J."/>
            <person name="Riley R."/>
            <person name="Labutti K."/>
            <person name="Andreopoulos B."/>
            <person name="Lipzen A."/>
            <person name="Chen C."/>
            <person name="Yanf M."/>
            <person name="Daum C."/>
            <person name="Ng V."/>
            <person name="Clum A."/>
            <person name="Ohm R."/>
            <person name="Martin F."/>
            <person name="Silar P."/>
            <person name="Natvig D."/>
            <person name="Lalanne C."/>
            <person name="Gautier V."/>
            <person name="Ament-Velasquez S.L."/>
            <person name="Kruys A."/>
            <person name="Hutchinson M.I."/>
            <person name="Powell A.J."/>
            <person name="Barry K."/>
            <person name="Miller A.N."/>
            <person name="Grigoriev I.V."/>
            <person name="Debuchy R."/>
            <person name="Gladieux P."/>
            <person name="Thoren M.H."/>
            <person name="Johannesson H."/>
        </authorList>
    </citation>
    <scope>NUCLEOTIDE SEQUENCE</scope>
    <source>
        <strain evidence="1">PSN309</strain>
    </source>
</reference>
<evidence type="ECO:0000313" key="1">
    <source>
        <dbReference type="EMBL" id="KAK4183553.1"/>
    </source>
</evidence>
<dbReference type="Proteomes" id="UP001302126">
    <property type="component" value="Unassembled WGS sequence"/>
</dbReference>
<protein>
    <submittedName>
        <fullName evidence="1">Uncharacterized protein</fullName>
    </submittedName>
</protein>